<proteinExistence type="predicted"/>
<comment type="caution">
    <text evidence="1">The sequence shown here is derived from an EMBL/GenBank/DDBJ whole genome shotgun (WGS) entry which is preliminary data.</text>
</comment>
<sequence length="151" mass="16202">MSFQQEWGQIRSEAATGTRLNSADGGTSGGDADRLVVYQEDLGKVGHEAFQLHSRLKKAGDITRGAAGDGSTVKAASTLSAHGFTMGDALTTTATTWDDQVKTLLQACAHISNHLDYSKKSHTHEDEKIAATMSHRDGSATSVSEISRYYR</sequence>
<name>A0A7W9Q8G4_9ACTN</name>
<keyword evidence="2" id="KW-1185">Reference proteome</keyword>
<organism evidence="1 2">
    <name type="scientific">Streptomyces zagrosensis</name>
    <dbReference type="NCBI Taxonomy" id="1042984"/>
    <lineage>
        <taxon>Bacteria</taxon>
        <taxon>Bacillati</taxon>
        <taxon>Actinomycetota</taxon>
        <taxon>Actinomycetes</taxon>
        <taxon>Kitasatosporales</taxon>
        <taxon>Streptomycetaceae</taxon>
        <taxon>Streptomyces</taxon>
    </lineage>
</organism>
<dbReference type="RefSeq" id="WP_184570274.1">
    <property type="nucleotide sequence ID" value="NZ_JACHJL010000003.1"/>
</dbReference>
<evidence type="ECO:0000313" key="2">
    <source>
        <dbReference type="Proteomes" id="UP000588098"/>
    </source>
</evidence>
<dbReference type="EMBL" id="JACHJL010000003">
    <property type="protein sequence ID" value="MBB5934632.1"/>
    <property type="molecule type" value="Genomic_DNA"/>
</dbReference>
<accession>A0A7W9Q8G4</accession>
<dbReference type="AlphaFoldDB" id="A0A7W9Q8G4"/>
<evidence type="ECO:0000313" key="1">
    <source>
        <dbReference type="EMBL" id="MBB5934632.1"/>
    </source>
</evidence>
<evidence type="ECO:0008006" key="3">
    <source>
        <dbReference type="Google" id="ProtNLM"/>
    </source>
</evidence>
<protein>
    <recommendedName>
        <fullName evidence="3">AG1 protein</fullName>
    </recommendedName>
</protein>
<reference evidence="1 2" key="1">
    <citation type="submission" date="2020-08" db="EMBL/GenBank/DDBJ databases">
        <title>Genomic Encyclopedia of Type Strains, Phase III (KMG-III): the genomes of soil and plant-associated and newly described type strains.</title>
        <authorList>
            <person name="Whitman W."/>
        </authorList>
    </citation>
    <scope>NUCLEOTIDE SEQUENCE [LARGE SCALE GENOMIC DNA]</scope>
    <source>
        <strain evidence="1 2">CECT 8305</strain>
    </source>
</reference>
<gene>
    <name evidence="1" type="ORF">FHS42_001679</name>
</gene>
<dbReference type="Proteomes" id="UP000588098">
    <property type="component" value="Unassembled WGS sequence"/>
</dbReference>